<name>A0ACB9ES99_9ASTR</name>
<sequence>MCDGSVFKELNARAISGDLQAPDQWLVLRTKEMGQEARFLRHSITKTTGMMSMTTISTTRKRKNDSKLIKFSFRRKVETENKLEPERKIKLAKELGLQPRQIAIWFQNRRARWKTKQLEKDYDTLQQRYNQLKANYDNLIQEKEKLKSKVLDLSEKLLQQETEKGASDSSSTKFPSLQIQQEPVCVNDDQYVSRTSNVECVQDVVSDSSSPKYIDRVQSLLEFHDHDHDQDQSLFWSF</sequence>
<proteinExistence type="predicted"/>
<gene>
    <name evidence="1" type="ORF">L1987_51733</name>
</gene>
<evidence type="ECO:0000313" key="1">
    <source>
        <dbReference type="EMBL" id="KAI3761321.1"/>
    </source>
</evidence>
<reference evidence="2" key="1">
    <citation type="journal article" date="2022" name="Mol. Ecol. Resour.">
        <title>The genomes of chicory, endive, great burdock and yacon provide insights into Asteraceae palaeo-polyploidization history and plant inulin production.</title>
        <authorList>
            <person name="Fan W."/>
            <person name="Wang S."/>
            <person name="Wang H."/>
            <person name="Wang A."/>
            <person name="Jiang F."/>
            <person name="Liu H."/>
            <person name="Zhao H."/>
            <person name="Xu D."/>
            <person name="Zhang Y."/>
        </authorList>
    </citation>
    <scope>NUCLEOTIDE SEQUENCE [LARGE SCALE GENOMIC DNA]</scope>
    <source>
        <strain evidence="2">cv. Yunnan</strain>
    </source>
</reference>
<reference evidence="1 2" key="2">
    <citation type="journal article" date="2022" name="Mol. Ecol. Resour.">
        <title>The genomes of chicory, endive, great burdock and yacon provide insights into Asteraceae paleo-polyploidization history and plant inulin production.</title>
        <authorList>
            <person name="Fan W."/>
            <person name="Wang S."/>
            <person name="Wang H."/>
            <person name="Wang A."/>
            <person name="Jiang F."/>
            <person name="Liu H."/>
            <person name="Zhao H."/>
            <person name="Xu D."/>
            <person name="Zhang Y."/>
        </authorList>
    </citation>
    <scope>NUCLEOTIDE SEQUENCE [LARGE SCALE GENOMIC DNA]</scope>
    <source>
        <strain evidence="2">cv. Yunnan</strain>
        <tissue evidence="1">Leaves</tissue>
    </source>
</reference>
<dbReference type="Proteomes" id="UP001056120">
    <property type="component" value="Linkage Group LG17"/>
</dbReference>
<accession>A0ACB9ES99</accession>
<organism evidence="1 2">
    <name type="scientific">Smallanthus sonchifolius</name>
    <dbReference type="NCBI Taxonomy" id="185202"/>
    <lineage>
        <taxon>Eukaryota</taxon>
        <taxon>Viridiplantae</taxon>
        <taxon>Streptophyta</taxon>
        <taxon>Embryophyta</taxon>
        <taxon>Tracheophyta</taxon>
        <taxon>Spermatophyta</taxon>
        <taxon>Magnoliopsida</taxon>
        <taxon>eudicotyledons</taxon>
        <taxon>Gunneridae</taxon>
        <taxon>Pentapetalae</taxon>
        <taxon>asterids</taxon>
        <taxon>campanulids</taxon>
        <taxon>Asterales</taxon>
        <taxon>Asteraceae</taxon>
        <taxon>Asteroideae</taxon>
        <taxon>Heliantheae alliance</taxon>
        <taxon>Millerieae</taxon>
        <taxon>Smallanthus</taxon>
    </lineage>
</organism>
<dbReference type="EMBL" id="CM042034">
    <property type="protein sequence ID" value="KAI3761321.1"/>
    <property type="molecule type" value="Genomic_DNA"/>
</dbReference>
<keyword evidence="2" id="KW-1185">Reference proteome</keyword>
<protein>
    <submittedName>
        <fullName evidence="1">Uncharacterized protein</fullName>
    </submittedName>
</protein>
<evidence type="ECO:0000313" key="2">
    <source>
        <dbReference type="Proteomes" id="UP001056120"/>
    </source>
</evidence>
<comment type="caution">
    <text evidence="1">The sequence shown here is derived from an EMBL/GenBank/DDBJ whole genome shotgun (WGS) entry which is preliminary data.</text>
</comment>